<keyword evidence="3" id="KW-1185">Reference proteome</keyword>
<evidence type="ECO:0000313" key="2">
    <source>
        <dbReference type="EMBL" id="KAJ7728758.1"/>
    </source>
</evidence>
<evidence type="ECO:0000313" key="3">
    <source>
        <dbReference type="Proteomes" id="UP001215598"/>
    </source>
</evidence>
<proteinExistence type="predicted"/>
<reference evidence="2" key="1">
    <citation type="submission" date="2023-03" db="EMBL/GenBank/DDBJ databases">
        <title>Massive genome expansion in bonnet fungi (Mycena s.s.) driven by repeated elements and novel gene families across ecological guilds.</title>
        <authorList>
            <consortium name="Lawrence Berkeley National Laboratory"/>
            <person name="Harder C.B."/>
            <person name="Miyauchi S."/>
            <person name="Viragh M."/>
            <person name="Kuo A."/>
            <person name="Thoen E."/>
            <person name="Andreopoulos B."/>
            <person name="Lu D."/>
            <person name="Skrede I."/>
            <person name="Drula E."/>
            <person name="Henrissat B."/>
            <person name="Morin E."/>
            <person name="Kohler A."/>
            <person name="Barry K."/>
            <person name="LaButti K."/>
            <person name="Morin E."/>
            <person name="Salamov A."/>
            <person name="Lipzen A."/>
            <person name="Mereny Z."/>
            <person name="Hegedus B."/>
            <person name="Baldrian P."/>
            <person name="Stursova M."/>
            <person name="Weitz H."/>
            <person name="Taylor A."/>
            <person name="Grigoriev I.V."/>
            <person name="Nagy L.G."/>
            <person name="Martin F."/>
            <person name="Kauserud H."/>
        </authorList>
    </citation>
    <scope>NUCLEOTIDE SEQUENCE</scope>
    <source>
        <strain evidence="2">CBHHK182m</strain>
    </source>
</reference>
<accession>A0AAD7HUM7</accession>
<comment type="caution">
    <text evidence="2">The sequence shown here is derived from an EMBL/GenBank/DDBJ whole genome shotgun (WGS) entry which is preliminary data.</text>
</comment>
<dbReference type="AlphaFoldDB" id="A0AAD7HUM7"/>
<organism evidence="2 3">
    <name type="scientific">Mycena metata</name>
    <dbReference type="NCBI Taxonomy" id="1033252"/>
    <lineage>
        <taxon>Eukaryota</taxon>
        <taxon>Fungi</taxon>
        <taxon>Dikarya</taxon>
        <taxon>Basidiomycota</taxon>
        <taxon>Agaricomycotina</taxon>
        <taxon>Agaricomycetes</taxon>
        <taxon>Agaricomycetidae</taxon>
        <taxon>Agaricales</taxon>
        <taxon>Marasmiineae</taxon>
        <taxon>Mycenaceae</taxon>
        <taxon>Mycena</taxon>
    </lineage>
</organism>
<feature type="region of interest" description="Disordered" evidence="1">
    <location>
        <begin position="61"/>
        <end position="83"/>
    </location>
</feature>
<sequence length="101" mass="11176">MHNPRSGILPALGACLPRDVSSLRGCGSLCGFPIAYHGRLASFLFTLLPHPHTLPPLRPVPLAPLTAMPTHRPPRRPEEKRQDAIRAQINVGHRFDSFVEE</sequence>
<name>A0AAD7HUM7_9AGAR</name>
<dbReference type="Proteomes" id="UP001215598">
    <property type="component" value="Unassembled WGS sequence"/>
</dbReference>
<protein>
    <submittedName>
        <fullName evidence="2">Uncharacterized protein</fullName>
    </submittedName>
</protein>
<evidence type="ECO:0000256" key="1">
    <source>
        <dbReference type="SAM" id="MobiDB-lite"/>
    </source>
</evidence>
<dbReference type="EMBL" id="JARKIB010000170">
    <property type="protein sequence ID" value="KAJ7728758.1"/>
    <property type="molecule type" value="Genomic_DNA"/>
</dbReference>
<gene>
    <name evidence="2" type="ORF">B0H16DRAFT_1734531</name>
</gene>